<dbReference type="GO" id="GO:0015288">
    <property type="term" value="F:porin activity"/>
    <property type="evidence" value="ECO:0007669"/>
    <property type="project" value="TreeGrafter"/>
</dbReference>
<evidence type="ECO:0000256" key="3">
    <source>
        <dbReference type="ARBA" id="ARBA00022448"/>
    </source>
</evidence>
<reference evidence="9 10" key="1">
    <citation type="submission" date="2017-09" db="EMBL/GenBank/DDBJ databases">
        <title>Sphingomonas spermidinifaciens 9NM-10, whole genome shotgun sequence.</title>
        <authorList>
            <person name="Feng G."/>
            <person name="Zhu H."/>
        </authorList>
    </citation>
    <scope>NUCLEOTIDE SEQUENCE [LARGE SCALE GENOMIC DNA]</scope>
    <source>
        <strain evidence="9 10">9NM-10</strain>
    </source>
</reference>
<dbReference type="Pfam" id="PF02321">
    <property type="entry name" value="OEP"/>
    <property type="match status" value="2"/>
</dbReference>
<dbReference type="PANTHER" id="PTHR30026:SF20">
    <property type="entry name" value="OUTER MEMBRANE PROTEIN TOLC"/>
    <property type="match status" value="1"/>
</dbReference>
<dbReference type="InterPro" id="IPR003423">
    <property type="entry name" value="OMP_efflux"/>
</dbReference>
<dbReference type="Proteomes" id="UP000218366">
    <property type="component" value="Unassembled WGS sequence"/>
</dbReference>
<keyword evidence="3" id="KW-0813">Transport</keyword>
<protein>
    <submittedName>
        <fullName evidence="9">Agglutination protein</fullName>
    </submittedName>
</protein>
<dbReference type="EMBL" id="NWMW01000001">
    <property type="protein sequence ID" value="PCD04017.1"/>
    <property type="molecule type" value="Genomic_DNA"/>
</dbReference>
<evidence type="ECO:0000256" key="5">
    <source>
        <dbReference type="ARBA" id="ARBA00022692"/>
    </source>
</evidence>
<comment type="subcellular location">
    <subcellularLocation>
        <location evidence="1">Cell outer membrane</location>
    </subcellularLocation>
</comment>
<dbReference type="GO" id="GO:1990281">
    <property type="term" value="C:efflux pump complex"/>
    <property type="evidence" value="ECO:0007669"/>
    <property type="project" value="TreeGrafter"/>
</dbReference>
<dbReference type="OrthoDB" id="7402961at2"/>
<evidence type="ECO:0000313" key="10">
    <source>
        <dbReference type="Proteomes" id="UP000218366"/>
    </source>
</evidence>
<dbReference type="GO" id="GO:0009279">
    <property type="term" value="C:cell outer membrane"/>
    <property type="evidence" value="ECO:0007669"/>
    <property type="project" value="UniProtKB-SubCell"/>
</dbReference>
<evidence type="ECO:0000313" key="9">
    <source>
        <dbReference type="EMBL" id="PCD04017.1"/>
    </source>
</evidence>
<accession>A0A2A4B7G2</accession>
<feature type="region of interest" description="Disordered" evidence="8">
    <location>
        <begin position="1"/>
        <end position="22"/>
    </location>
</feature>
<comment type="similarity">
    <text evidence="2">Belongs to the outer membrane factor (OMF) (TC 1.B.17) family.</text>
</comment>
<keyword evidence="10" id="KW-1185">Reference proteome</keyword>
<evidence type="ECO:0000256" key="2">
    <source>
        <dbReference type="ARBA" id="ARBA00007613"/>
    </source>
</evidence>
<keyword evidence="7" id="KW-0998">Cell outer membrane</keyword>
<dbReference type="AlphaFoldDB" id="A0A2A4B7G2"/>
<dbReference type="SUPFAM" id="SSF56954">
    <property type="entry name" value="Outer membrane efflux proteins (OEP)"/>
    <property type="match status" value="1"/>
</dbReference>
<name>A0A2A4B7G2_9SPHN</name>
<dbReference type="InterPro" id="IPR051906">
    <property type="entry name" value="TolC-like"/>
</dbReference>
<evidence type="ECO:0000256" key="6">
    <source>
        <dbReference type="ARBA" id="ARBA00023136"/>
    </source>
</evidence>
<comment type="caution">
    <text evidence="9">The sequence shown here is derived from an EMBL/GenBank/DDBJ whole genome shotgun (WGS) entry which is preliminary data.</text>
</comment>
<sequence>MRRGTSPEGRRRRGGAAGHAGSREGALILRLVPPRLTLFLIVGAELATGSAAAGQVALPPAGGSPLVVNPQGGATPTAPAPRTLPPPPTIAQPVVVPSAPATSRTPPITLQPVRGDVAEPQPRFQEGARARGDVLPAPSADPLRLDPRADPILAIARDAGDRVAFDRAIQAAVDRHPAVEEAEARRDEARASRNEARTLELPVVDMSMSYFNVLTRQFSNDPQNVLERSRPRERTDQILRVQWPVFDFGTAKARIGAGNQRLRAATAGIDDVSTRLALQGVQAWYQVYGYRALVRLSEAFLANQTDLRAAIDDRIRQGVSAPGDKAQVESYIAAAQTQLAGFRRNLAQAEAQFQQVTGSPAPAALGRAPTAENTNISRERAEADSANTPPVVAARRQAEAARYDLKAAKADALPGVALGVDTGRYGVFENAGDYDVRGSVTVTHRILGGADQRIDQYAARARGAEAALERTKLEAARDAAVAWSDLGALRDSASAIEANYLATRQSRDVLVERFRVARGTLFDVLSAETNYFNVATRYIETVTELDIARYTLLARTGRLLETFGIAPATTDTK</sequence>
<gene>
    <name evidence="9" type="ORF">COC42_06820</name>
</gene>
<evidence type="ECO:0000256" key="4">
    <source>
        <dbReference type="ARBA" id="ARBA00022452"/>
    </source>
</evidence>
<keyword evidence="5" id="KW-0812">Transmembrane</keyword>
<evidence type="ECO:0000256" key="8">
    <source>
        <dbReference type="SAM" id="MobiDB-lite"/>
    </source>
</evidence>
<organism evidence="9 10">
    <name type="scientific">Sphingomonas spermidinifaciens</name>
    <dbReference type="NCBI Taxonomy" id="1141889"/>
    <lineage>
        <taxon>Bacteria</taxon>
        <taxon>Pseudomonadati</taxon>
        <taxon>Pseudomonadota</taxon>
        <taxon>Alphaproteobacteria</taxon>
        <taxon>Sphingomonadales</taxon>
        <taxon>Sphingomonadaceae</taxon>
        <taxon>Sphingomonas</taxon>
    </lineage>
</organism>
<evidence type="ECO:0000256" key="1">
    <source>
        <dbReference type="ARBA" id="ARBA00004442"/>
    </source>
</evidence>
<keyword evidence="4" id="KW-1134">Transmembrane beta strand</keyword>
<keyword evidence="6" id="KW-0472">Membrane</keyword>
<dbReference type="Gene3D" id="1.20.1600.10">
    <property type="entry name" value="Outer membrane efflux proteins (OEP)"/>
    <property type="match status" value="1"/>
</dbReference>
<proteinExistence type="inferred from homology"/>
<evidence type="ECO:0000256" key="7">
    <source>
        <dbReference type="ARBA" id="ARBA00023237"/>
    </source>
</evidence>
<dbReference type="PANTHER" id="PTHR30026">
    <property type="entry name" value="OUTER MEMBRANE PROTEIN TOLC"/>
    <property type="match status" value="1"/>
</dbReference>
<dbReference type="GO" id="GO:0015562">
    <property type="term" value="F:efflux transmembrane transporter activity"/>
    <property type="evidence" value="ECO:0007669"/>
    <property type="project" value="InterPro"/>
</dbReference>